<dbReference type="GO" id="GO:0006508">
    <property type="term" value="P:proteolysis"/>
    <property type="evidence" value="ECO:0007669"/>
    <property type="project" value="UniProtKB-KW"/>
</dbReference>
<dbReference type="Gene3D" id="3.30.420.10">
    <property type="entry name" value="Ribonuclease H-like superfamily/Ribonuclease H"/>
    <property type="match status" value="1"/>
</dbReference>
<dbReference type="InterPro" id="IPR054722">
    <property type="entry name" value="PolX-like_BBD"/>
</dbReference>
<keyword evidence="3" id="KW-0064">Aspartyl protease</keyword>
<evidence type="ECO:0000256" key="4">
    <source>
        <dbReference type="ARBA" id="ARBA00022801"/>
    </source>
</evidence>
<dbReference type="GO" id="GO:0003676">
    <property type="term" value="F:nucleic acid binding"/>
    <property type="evidence" value="ECO:0007669"/>
    <property type="project" value="InterPro"/>
</dbReference>
<reference evidence="7" key="1">
    <citation type="submission" date="2018-11" db="EMBL/GenBank/DDBJ databases">
        <authorList>
            <person name="Grassa J C."/>
        </authorList>
    </citation>
    <scope>NUCLEOTIDE SEQUENCE [LARGE SCALE GENOMIC DNA]</scope>
</reference>
<dbReference type="PANTHER" id="PTHR42648">
    <property type="entry name" value="TRANSPOSASE, PUTATIVE-RELATED"/>
    <property type="match status" value="1"/>
</dbReference>
<evidence type="ECO:0000256" key="1">
    <source>
        <dbReference type="ARBA" id="ARBA00022670"/>
    </source>
</evidence>
<dbReference type="InterPro" id="IPR012337">
    <property type="entry name" value="RNaseH-like_sf"/>
</dbReference>
<dbReference type="Gramene" id="evm.model.08.967">
    <property type="protein sequence ID" value="cds.evm.model.08.967"/>
    <property type="gene ID" value="evm.TU.08.967"/>
</dbReference>
<dbReference type="GO" id="GO:0046872">
    <property type="term" value="F:metal ion binding"/>
    <property type="evidence" value="ECO:0007669"/>
    <property type="project" value="UniProtKB-KW"/>
</dbReference>
<protein>
    <recommendedName>
        <fullName evidence="6">Integrase catalytic domain-containing protein</fullName>
    </recommendedName>
</protein>
<dbReference type="Pfam" id="PF25597">
    <property type="entry name" value="SH3_retrovirus"/>
    <property type="match status" value="1"/>
</dbReference>
<feature type="domain" description="Integrase catalytic" evidence="6">
    <location>
        <begin position="479"/>
        <end position="654"/>
    </location>
</feature>
<dbReference type="OMA" id="ENWIVND"/>
<dbReference type="PROSITE" id="PS50994">
    <property type="entry name" value="INTEGRASE"/>
    <property type="match status" value="1"/>
</dbReference>
<evidence type="ECO:0000256" key="5">
    <source>
        <dbReference type="SAM" id="MobiDB-lite"/>
    </source>
</evidence>
<dbReference type="EMBL" id="UZAU01000694">
    <property type="status" value="NOT_ANNOTATED_CDS"/>
    <property type="molecule type" value="Genomic_DNA"/>
</dbReference>
<dbReference type="Pfam" id="PF07727">
    <property type="entry name" value="RVT_2"/>
    <property type="match status" value="1"/>
</dbReference>
<feature type="compositionally biased region" description="Polar residues" evidence="5">
    <location>
        <begin position="1"/>
        <end position="26"/>
    </location>
</feature>
<dbReference type="GO" id="GO:0015074">
    <property type="term" value="P:DNA integration"/>
    <property type="evidence" value="ECO:0007669"/>
    <property type="project" value="InterPro"/>
</dbReference>
<dbReference type="SUPFAM" id="SSF53098">
    <property type="entry name" value="Ribonuclease H-like"/>
    <property type="match status" value="1"/>
</dbReference>
<dbReference type="Pfam" id="PF00665">
    <property type="entry name" value="rve"/>
    <property type="match status" value="1"/>
</dbReference>
<dbReference type="Pfam" id="PF14223">
    <property type="entry name" value="Retrotran_gag_2"/>
    <property type="match status" value="1"/>
</dbReference>
<dbReference type="GO" id="GO:0004190">
    <property type="term" value="F:aspartic-type endopeptidase activity"/>
    <property type="evidence" value="ECO:0007669"/>
    <property type="project" value="UniProtKB-KW"/>
</dbReference>
<evidence type="ECO:0000313" key="7">
    <source>
        <dbReference type="EnsemblPlants" id="cds.evm.model.08.967"/>
    </source>
</evidence>
<evidence type="ECO:0000256" key="3">
    <source>
        <dbReference type="ARBA" id="ARBA00022750"/>
    </source>
</evidence>
<dbReference type="CDD" id="cd09272">
    <property type="entry name" value="RNase_HI_RT_Ty1"/>
    <property type="match status" value="1"/>
</dbReference>
<dbReference type="PANTHER" id="PTHR42648:SF26">
    <property type="entry name" value="INTEGRASE CATALYTIC DOMAIN-CONTAINING PROTEIN"/>
    <property type="match status" value="1"/>
</dbReference>
<dbReference type="InterPro" id="IPR057670">
    <property type="entry name" value="SH3_retrovirus"/>
</dbReference>
<dbReference type="Proteomes" id="UP000596661">
    <property type="component" value="Chromosome 8"/>
</dbReference>
<keyword evidence="1" id="KW-0645">Protease</keyword>
<dbReference type="InterPro" id="IPR036397">
    <property type="entry name" value="RNaseH_sf"/>
</dbReference>
<name>A0A803QCY3_CANSA</name>
<keyword evidence="4" id="KW-0378">Hydrolase</keyword>
<evidence type="ECO:0000259" key="6">
    <source>
        <dbReference type="PROSITE" id="PS50994"/>
    </source>
</evidence>
<dbReference type="AlphaFoldDB" id="A0A803QCY3"/>
<dbReference type="InterPro" id="IPR013103">
    <property type="entry name" value="RVT_2"/>
</dbReference>
<feature type="region of interest" description="Disordered" evidence="5">
    <location>
        <begin position="756"/>
        <end position="787"/>
    </location>
</feature>
<reference evidence="7" key="2">
    <citation type="submission" date="2021-03" db="UniProtKB">
        <authorList>
            <consortium name="EnsemblPlants"/>
        </authorList>
    </citation>
    <scope>IDENTIFICATION</scope>
</reference>
<organism evidence="7 8">
    <name type="scientific">Cannabis sativa</name>
    <name type="common">Hemp</name>
    <name type="synonym">Marijuana</name>
    <dbReference type="NCBI Taxonomy" id="3483"/>
    <lineage>
        <taxon>Eukaryota</taxon>
        <taxon>Viridiplantae</taxon>
        <taxon>Streptophyta</taxon>
        <taxon>Embryophyta</taxon>
        <taxon>Tracheophyta</taxon>
        <taxon>Spermatophyta</taxon>
        <taxon>Magnoliopsida</taxon>
        <taxon>eudicotyledons</taxon>
        <taxon>Gunneridae</taxon>
        <taxon>Pentapetalae</taxon>
        <taxon>rosids</taxon>
        <taxon>fabids</taxon>
        <taxon>Rosales</taxon>
        <taxon>Cannabaceae</taxon>
        <taxon>Cannabis</taxon>
    </lineage>
</organism>
<evidence type="ECO:0000256" key="2">
    <source>
        <dbReference type="ARBA" id="ARBA00022723"/>
    </source>
</evidence>
<accession>A0A803QCY3</accession>
<dbReference type="SUPFAM" id="SSF56672">
    <property type="entry name" value="DNA/RNA polymerases"/>
    <property type="match status" value="1"/>
</dbReference>
<keyword evidence="8" id="KW-1185">Reference proteome</keyword>
<dbReference type="InterPro" id="IPR043502">
    <property type="entry name" value="DNA/RNA_pol_sf"/>
</dbReference>
<dbReference type="EnsemblPlants" id="evm.model.08.967">
    <property type="protein sequence ID" value="cds.evm.model.08.967"/>
    <property type="gene ID" value="evm.TU.08.967"/>
</dbReference>
<feature type="region of interest" description="Disordered" evidence="5">
    <location>
        <begin position="1"/>
        <end position="28"/>
    </location>
</feature>
<dbReference type="InterPro" id="IPR001584">
    <property type="entry name" value="Integrase_cat-core"/>
</dbReference>
<sequence length="1185" mass="133456">MSTNAGNPTVTAAVSTNTGARSTNPQLHVPHHFSTLKQPFSLKLDMNNYSLWKTMVSTIVRGHRLDGFLNGTNVCPSEYVYTGSTEDGSKTIKTLNPEFENWIVNDQLLMGWLYSSMTETIATEVMGSTSAAGLWHALEQLYGAHSKSKMDDTRTLIQTTKKGGTPMIEYLRQKKSWADSLALAGEPYPEAQLATNVLSRLDINYLTLVLQIKARTKTSWQELQELLLSFESKVERLGRGNNNSRGRHFNRGNGGRSRGRGRTNNSKPTCQVCGKYDHSAVVCYNWFDDSYMGSDPHSSNQNKTGQNNNNPSAFIATPEFLDSEAWFADSGASNNITADPSVIPQKQEYGGKEKVTVGNGDKLVISHFGNGKLYTKTGQWLKLNEMLLVPIIAKNFLSVSKLTTDNDVIIEFHSNSCFVKDIATRRVLLQGMLKDGLYQLQTPRNKSAYLRFSTSKFIVSDCNPFTVDHFCDACQYGKSHSLPFKHSNSKALKVLDLVHTDLWGPSPITSNQDFKYYVHFVDDCTRFTWIYPLKNKSEACDAFLAFKSLAENQFERKIKALRTDGGGEYQVLSDFVVTHGINFHHSCPHTSSQNGRAERKHRHIVEMGLTLLAQSIMPLKYWWDAFSTAVYLINRLPTPILDHKTPFEMLHKKIPDYKFLKTFGVACFPCLRPYQAHKFQFHSIKCVNLGYSDAHKGYKCLSPTGRIYILRDVVFNELEFPFQISFLNNYQSENLVIIQSSTWSVLPSVSPATGSRFTSANPSSSSQEAEPSTPQSRNFQNPNSREPTSVAEALAQKGWNKAMNEEIAALKTNKTYVLVPPAPSQNLIGNKWVFREKFNLDGTLQRLKARLVAKGFHQRLGIDFGETYSPVIKASTVRIILAIAVSKGWDIRQLDINNAFLNGTLEEDVFMAQPEGFEEKGKEHFVCKLNKSLYGLKQALRAWDETGLFLTQTKYIEDLLKRTKFINLKSCPTPAIAGKPMSQNDGEPLRDITTYKSIIGRLQYLCHTRPDIAYAVNKLNTDWACCPDDRKSVAGYCVYLGNTLVSWSSKKQHVVSRSSTESEYRALPHVSAKISWIESLLKEIGFPLKTVVTWCDNLGASALASNPVFHARKKHIEIDIHFVRDKVLRKELEVRYIPSSDQVADCLTKGLTSSRFHFLIDKVGDMNSPLRLRGDVRENETEECT</sequence>
<dbReference type="Pfam" id="PF22936">
    <property type="entry name" value="Pol_BBD"/>
    <property type="match status" value="1"/>
</dbReference>
<proteinExistence type="predicted"/>
<keyword evidence="2" id="KW-0479">Metal-binding</keyword>
<feature type="region of interest" description="Disordered" evidence="5">
    <location>
        <begin position="237"/>
        <end position="270"/>
    </location>
</feature>
<evidence type="ECO:0000313" key="8">
    <source>
        <dbReference type="Proteomes" id="UP000596661"/>
    </source>
</evidence>
<dbReference type="InterPro" id="IPR039537">
    <property type="entry name" value="Retrotran_Ty1/copia-like"/>
</dbReference>